<feature type="compositionally biased region" description="Low complexity" evidence="1">
    <location>
        <begin position="393"/>
        <end position="406"/>
    </location>
</feature>
<feature type="compositionally biased region" description="Low complexity" evidence="1">
    <location>
        <begin position="621"/>
        <end position="632"/>
    </location>
</feature>
<feature type="compositionally biased region" description="Low complexity" evidence="1">
    <location>
        <begin position="426"/>
        <end position="436"/>
    </location>
</feature>
<name>A0A319DNR4_9EURO</name>
<dbReference type="OrthoDB" id="4207369at2759"/>
<feature type="compositionally biased region" description="Low complexity" evidence="1">
    <location>
        <begin position="589"/>
        <end position="599"/>
    </location>
</feature>
<feature type="compositionally biased region" description="Low complexity" evidence="1">
    <location>
        <begin position="188"/>
        <end position="203"/>
    </location>
</feature>
<feature type="compositionally biased region" description="Basic and acidic residues" evidence="1">
    <location>
        <begin position="259"/>
        <end position="274"/>
    </location>
</feature>
<sequence length="689" mass="74932">MKMEDFVCPPDTFRPACPPHLRSTFSQEEDSRFRFTPVKVTRTAPRIWDRKPSTSFRARGKSRKVWKRFRTSFNSMKALQQLVGPERHTIDEELQLEINTARNPGLLRGTKRRCFALETDESEGSVRGRSFLETQWESEFHGRRRKLPLVYSDFVDIPDEPVEFDSLQPSEARDDVSDAEDEPTSPVDDALAENSAAADESSSPIPDTPTKLAPGAAYPRLLHGQPALAPGGLDDTSADIKTPEFNDQPALALSDASAEEPRTPDETETDHDIPPVEAMMYRDQPPAEQPTVTVDAETLKEHAAAAPTLAPVQDLTAEQESTLVRSALRSSLDGEDAALLSSFLSKAKAKREAKAAAMVAQDAEKPDPETTVAVIVPPTPPPRRALEDLDTNSPSPQKPQQSPTKPLENGSPQPSSPRRSTRPRTTRSSPVRTATAAAAVRNTLSLRRAKGTEFIFLQRTEAQELALSTRRNTRLNRGNALMPKFVLQGLARKSQESKKQSPTTPSSDDDKAADDSGRPQKTAKKHVSWNDDRLVRFQGDEDGGSDHHDVADRAGKGSDKSPEQRKAASSRTTRAQASQKSGGEDGPSAVTTAPATATPRTRRVRRLGAGAPKVDLSTVGSPSSPSSSSDSPVQRRKKLTPKSPKSAMDTPSKSVGGIKTSLRSSSAKTNLLKVNAGSTPVARKIRPRS</sequence>
<feature type="compositionally biased region" description="Low complexity" evidence="1">
    <location>
        <begin position="567"/>
        <end position="579"/>
    </location>
</feature>
<feature type="region of interest" description="Disordered" evidence="1">
    <location>
        <begin position="355"/>
        <end position="436"/>
    </location>
</feature>
<evidence type="ECO:0000313" key="2">
    <source>
        <dbReference type="EMBL" id="PYH99069.1"/>
    </source>
</evidence>
<feature type="compositionally biased region" description="Basic and acidic residues" evidence="1">
    <location>
        <begin position="508"/>
        <end position="518"/>
    </location>
</feature>
<accession>A0A319DNR4</accession>
<dbReference type="Proteomes" id="UP000247810">
    <property type="component" value="Unassembled WGS sequence"/>
</dbReference>
<feature type="region of interest" description="Disordered" evidence="1">
    <location>
        <begin position="161"/>
        <end position="276"/>
    </location>
</feature>
<evidence type="ECO:0000313" key="3">
    <source>
        <dbReference type="Proteomes" id="UP000247810"/>
    </source>
</evidence>
<gene>
    <name evidence="2" type="ORF">BO71DRAFT_394648</name>
</gene>
<feature type="region of interest" description="Disordered" evidence="1">
    <location>
        <begin position="491"/>
        <end position="689"/>
    </location>
</feature>
<dbReference type="EMBL" id="KZ825805">
    <property type="protein sequence ID" value="PYH99069.1"/>
    <property type="molecule type" value="Genomic_DNA"/>
</dbReference>
<dbReference type="STRING" id="1448320.A0A319DNR4"/>
<dbReference type="AlphaFoldDB" id="A0A319DNR4"/>
<proteinExistence type="predicted"/>
<feature type="compositionally biased region" description="Basic and acidic residues" evidence="1">
    <location>
        <begin position="528"/>
        <end position="566"/>
    </location>
</feature>
<protein>
    <submittedName>
        <fullName evidence="2">Uncharacterized protein</fullName>
    </submittedName>
</protein>
<keyword evidence="3" id="KW-1185">Reference proteome</keyword>
<evidence type="ECO:0000256" key="1">
    <source>
        <dbReference type="SAM" id="MobiDB-lite"/>
    </source>
</evidence>
<dbReference type="VEuPathDB" id="FungiDB:BO71DRAFT_394648"/>
<organism evidence="2 3">
    <name type="scientific">Aspergillus ellipticus CBS 707.79</name>
    <dbReference type="NCBI Taxonomy" id="1448320"/>
    <lineage>
        <taxon>Eukaryota</taxon>
        <taxon>Fungi</taxon>
        <taxon>Dikarya</taxon>
        <taxon>Ascomycota</taxon>
        <taxon>Pezizomycotina</taxon>
        <taxon>Eurotiomycetes</taxon>
        <taxon>Eurotiomycetidae</taxon>
        <taxon>Eurotiales</taxon>
        <taxon>Aspergillaceae</taxon>
        <taxon>Aspergillus</taxon>
        <taxon>Aspergillus subgen. Circumdati</taxon>
    </lineage>
</organism>
<reference evidence="2 3" key="1">
    <citation type="submission" date="2018-02" db="EMBL/GenBank/DDBJ databases">
        <title>The genomes of Aspergillus section Nigri reveals drivers in fungal speciation.</title>
        <authorList>
            <consortium name="DOE Joint Genome Institute"/>
            <person name="Vesth T.C."/>
            <person name="Nybo J."/>
            <person name="Theobald S."/>
            <person name="Brandl J."/>
            <person name="Frisvad J.C."/>
            <person name="Nielsen K.F."/>
            <person name="Lyhne E.K."/>
            <person name="Kogle M.E."/>
            <person name="Kuo A."/>
            <person name="Riley R."/>
            <person name="Clum A."/>
            <person name="Nolan M."/>
            <person name="Lipzen A."/>
            <person name="Salamov A."/>
            <person name="Henrissat B."/>
            <person name="Wiebenga A."/>
            <person name="De vries R.P."/>
            <person name="Grigoriev I.V."/>
            <person name="Mortensen U.H."/>
            <person name="Andersen M.R."/>
            <person name="Baker S.E."/>
        </authorList>
    </citation>
    <scope>NUCLEOTIDE SEQUENCE [LARGE SCALE GENOMIC DNA]</scope>
    <source>
        <strain evidence="2 3">CBS 707.79</strain>
    </source>
</reference>